<evidence type="ECO:0000256" key="11">
    <source>
        <dbReference type="ARBA" id="ARBA00023027"/>
    </source>
</evidence>
<feature type="transmembrane region" description="Helical" evidence="16">
    <location>
        <begin position="462"/>
        <end position="478"/>
    </location>
</feature>
<evidence type="ECO:0000256" key="3">
    <source>
        <dbReference type="ARBA" id="ARBA00021096"/>
    </source>
</evidence>
<keyword evidence="6 16" id="KW-0812">Transmembrane</keyword>
<feature type="transmembrane region" description="Helical" evidence="16">
    <location>
        <begin position="306"/>
        <end position="324"/>
    </location>
</feature>
<evidence type="ECO:0000256" key="15">
    <source>
        <dbReference type="ARBA" id="ARBA00049551"/>
    </source>
</evidence>
<feature type="transmembrane region" description="Helical" evidence="16">
    <location>
        <begin position="591"/>
        <end position="610"/>
    </location>
</feature>
<keyword evidence="8" id="KW-1278">Translocase</keyword>
<evidence type="ECO:0000256" key="2">
    <source>
        <dbReference type="ARBA" id="ARBA00012944"/>
    </source>
</evidence>
<feature type="transmembrane region" description="Helical" evidence="16">
    <location>
        <begin position="278"/>
        <end position="299"/>
    </location>
</feature>
<dbReference type="InterPro" id="IPR018393">
    <property type="entry name" value="NADHpl_OxRdtase_5_subgr"/>
</dbReference>
<dbReference type="EC" id="7.1.1.2" evidence="2 16"/>
<feature type="transmembrane region" description="Helical" evidence="16">
    <location>
        <begin position="246"/>
        <end position="266"/>
    </location>
</feature>
<evidence type="ECO:0000256" key="10">
    <source>
        <dbReference type="ARBA" id="ARBA00022989"/>
    </source>
</evidence>
<name>A0A8K1SM07_9TELE</name>
<evidence type="ECO:0000256" key="6">
    <source>
        <dbReference type="ARBA" id="ARBA00022692"/>
    </source>
</evidence>
<comment type="subcellular location">
    <subcellularLocation>
        <location evidence="1">Mitochondrion inner membrane</location>
        <topology evidence="1">Multi-pass membrane protein</topology>
    </subcellularLocation>
</comment>
<dbReference type="PANTHER" id="PTHR42829">
    <property type="entry name" value="NADH-UBIQUINONE OXIDOREDUCTASE CHAIN 5"/>
    <property type="match status" value="1"/>
</dbReference>
<evidence type="ECO:0000256" key="5">
    <source>
        <dbReference type="ARBA" id="ARBA00022660"/>
    </source>
</evidence>
<accession>A0A8K1SM07</accession>
<keyword evidence="5" id="KW-0679">Respiratory chain</keyword>
<feature type="transmembrane region" description="Helical" evidence="16">
    <location>
        <begin position="490"/>
        <end position="512"/>
    </location>
</feature>
<comment type="similarity">
    <text evidence="16">Belongs to the complex I subunit 5 family.</text>
</comment>
<keyword evidence="9" id="KW-0249">Electron transport</keyword>
<evidence type="ECO:0000256" key="7">
    <source>
        <dbReference type="ARBA" id="ARBA00022792"/>
    </source>
</evidence>
<organism evidence="20">
    <name type="scientific">Paedocypris progenetica</name>
    <dbReference type="NCBI Taxonomy" id="643344"/>
    <lineage>
        <taxon>Eukaryota</taxon>
        <taxon>Metazoa</taxon>
        <taxon>Chordata</taxon>
        <taxon>Craniata</taxon>
        <taxon>Vertebrata</taxon>
        <taxon>Euteleostomi</taxon>
        <taxon>Actinopterygii</taxon>
        <taxon>Neopterygii</taxon>
        <taxon>Teleostei</taxon>
        <taxon>Ostariophysi</taxon>
        <taxon>Cypriniformes</taxon>
        <taxon>Paedocyprididae</taxon>
        <taxon>Paedocypris</taxon>
    </lineage>
</organism>
<evidence type="ECO:0000256" key="14">
    <source>
        <dbReference type="ARBA" id="ARBA00023136"/>
    </source>
</evidence>
<evidence type="ECO:0000256" key="9">
    <source>
        <dbReference type="ARBA" id="ARBA00022982"/>
    </source>
</evidence>
<dbReference type="PANTHER" id="PTHR42829:SF2">
    <property type="entry name" value="NADH-UBIQUINONE OXIDOREDUCTASE CHAIN 5"/>
    <property type="match status" value="1"/>
</dbReference>
<evidence type="ECO:0000259" key="18">
    <source>
        <dbReference type="Pfam" id="PF00662"/>
    </source>
</evidence>
<feature type="transmembrane region" description="Helical" evidence="16">
    <location>
        <begin position="121"/>
        <end position="138"/>
    </location>
</feature>
<feature type="transmembrane region" description="Helical" evidence="16">
    <location>
        <begin position="144"/>
        <end position="164"/>
    </location>
</feature>
<dbReference type="GO" id="GO:0008137">
    <property type="term" value="F:NADH dehydrogenase (ubiquinone) activity"/>
    <property type="evidence" value="ECO:0007669"/>
    <property type="project" value="UniProtKB-EC"/>
</dbReference>
<feature type="domain" description="NADH dehydrogenase subunit 5 C-terminal" evidence="19">
    <location>
        <begin position="427"/>
        <end position="608"/>
    </location>
</feature>
<feature type="transmembrane region" description="Helical" evidence="16">
    <location>
        <begin position="367"/>
        <end position="392"/>
    </location>
</feature>
<keyword evidence="4 16" id="KW-0813">Transport</keyword>
<evidence type="ECO:0000256" key="16">
    <source>
        <dbReference type="RuleBase" id="RU003404"/>
    </source>
</evidence>
<dbReference type="GO" id="GO:0003954">
    <property type="term" value="F:NADH dehydrogenase activity"/>
    <property type="evidence" value="ECO:0007669"/>
    <property type="project" value="TreeGrafter"/>
</dbReference>
<comment type="catalytic activity">
    <reaction evidence="15 16">
        <text>a ubiquinone + NADH + 5 H(+)(in) = a ubiquinol + NAD(+) + 4 H(+)(out)</text>
        <dbReference type="Rhea" id="RHEA:29091"/>
        <dbReference type="Rhea" id="RHEA-COMP:9565"/>
        <dbReference type="Rhea" id="RHEA-COMP:9566"/>
        <dbReference type="ChEBI" id="CHEBI:15378"/>
        <dbReference type="ChEBI" id="CHEBI:16389"/>
        <dbReference type="ChEBI" id="CHEBI:17976"/>
        <dbReference type="ChEBI" id="CHEBI:57540"/>
        <dbReference type="ChEBI" id="CHEBI:57945"/>
        <dbReference type="EC" id="7.1.1.2"/>
    </reaction>
</comment>
<dbReference type="Pfam" id="PF06455">
    <property type="entry name" value="NADH5_C"/>
    <property type="match status" value="1"/>
</dbReference>
<dbReference type="Pfam" id="PF00662">
    <property type="entry name" value="Proton_antipo_N"/>
    <property type="match status" value="1"/>
</dbReference>
<proteinExistence type="inferred from homology"/>
<dbReference type="GO" id="GO:0005743">
    <property type="term" value="C:mitochondrial inner membrane"/>
    <property type="evidence" value="ECO:0007669"/>
    <property type="project" value="UniProtKB-SubCell"/>
</dbReference>
<dbReference type="GO" id="GO:0042773">
    <property type="term" value="P:ATP synthesis coupled electron transport"/>
    <property type="evidence" value="ECO:0007669"/>
    <property type="project" value="InterPro"/>
</dbReference>
<feature type="transmembrane region" description="Helical" evidence="16">
    <location>
        <begin position="47"/>
        <end position="68"/>
    </location>
</feature>
<keyword evidence="12 16" id="KW-0830">Ubiquinone</keyword>
<feature type="domain" description="NADH:quinone oxidoreductase/Mrp antiporter transmembrane" evidence="17">
    <location>
        <begin position="138"/>
        <end position="421"/>
    </location>
</feature>
<keyword evidence="13 16" id="KW-0496">Mitochondrion</keyword>
<dbReference type="AlphaFoldDB" id="A0A8K1SM07"/>
<feature type="transmembrane region" description="Helical" evidence="16">
    <location>
        <begin position="88"/>
        <end position="109"/>
    </location>
</feature>
<keyword evidence="7" id="KW-0999">Mitochondrion inner membrane</keyword>
<gene>
    <name evidence="20" type="primary">ND5</name>
</gene>
<evidence type="ECO:0000256" key="1">
    <source>
        <dbReference type="ARBA" id="ARBA00004448"/>
    </source>
</evidence>
<dbReference type="InterPro" id="IPR001516">
    <property type="entry name" value="Proton_antipo_N"/>
</dbReference>
<feature type="domain" description="NADH-Ubiquinone oxidoreductase (complex I) chain 5 N-terminal" evidence="18">
    <location>
        <begin position="72"/>
        <end position="122"/>
    </location>
</feature>
<sequence>MQPTLMMSSALMLVLITLVTPLILTMQPQTKNANWAETSVKTPVKTAFLISLLPLMIFLDQGMESIVTTSQWMTTHSFNINISFKFDHYSLIFIPIALYVTWSILEFALWYMHSDPHMARFFKYLLMFLIAMMILVTANNMFQLFIGWEGVGIMSFLLIGWWYGRADANTAALQAVIYNRIGDIGLIMSMAWLAINFNSWELQQIFILSKEYNLVLPIAGLILAATGKSAQFGLHPWLPSAMEGPTPVSALLHSSTMVVAGIFLLIRLHPLLENNNSMLTVCLCLGALTTLFTATCALTQNDIKKIVAFSTSSQLGLMMVTIGLNQPQLAFLHICTHAFFKAMLFLCSGSIIHSLNDEQDIRKMGGLHNYLPVTSTCLTIGSLALTGTPFLAGFFSKDAIIEALNTSYLNAWALSLTLIATSFTAVYSFRVVYFVTMGTPRFLSMSPINENNTSVMNPIKRLAWGSILAGLVITTNFTPLKTPIMTMPTVLKITALLVTIIGLMTAIELTALTNKQFKTTPMLKTHHFSNMLGFYPATMHRIYPKLNLALGQSIATQMVDQTWFELSGPKGTVKTQTSMSKTMSDIQRGKIKAYFTMFLLTTTMAILLVMI</sequence>
<dbReference type="NCBIfam" id="TIGR01974">
    <property type="entry name" value="NDH_I_L"/>
    <property type="match status" value="1"/>
</dbReference>
<dbReference type="PRINTS" id="PR01434">
    <property type="entry name" value="NADHDHGNASE5"/>
</dbReference>
<geneLocation type="mitochondrion" evidence="20"/>
<evidence type="ECO:0000256" key="4">
    <source>
        <dbReference type="ARBA" id="ARBA00022448"/>
    </source>
</evidence>
<dbReference type="GO" id="GO:0015990">
    <property type="term" value="P:electron transport coupled proton transport"/>
    <property type="evidence" value="ECO:0007669"/>
    <property type="project" value="TreeGrafter"/>
</dbReference>
<dbReference type="Pfam" id="PF00361">
    <property type="entry name" value="Proton_antipo_M"/>
    <property type="match status" value="1"/>
</dbReference>
<feature type="transmembrane region" description="Helical" evidence="16">
    <location>
        <begin position="330"/>
        <end position="355"/>
    </location>
</feature>
<feature type="transmembrane region" description="Helical" evidence="16">
    <location>
        <begin position="412"/>
        <end position="435"/>
    </location>
</feature>
<evidence type="ECO:0000256" key="8">
    <source>
        <dbReference type="ARBA" id="ARBA00022967"/>
    </source>
</evidence>
<feature type="transmembrane region" description="Helical" evidence="16">
    <location>
        <begin position="176"/>
        <end position="195"/>
    </location>
</feature>
<reference evidence="20" key="1">
    <citation type="submission" date="2021-09" db="EMBL/GenBank/DDBJ databases">
        <title>Characterization of the First Mitogenomes of The Smallest Fish in The World, Paedocypris Progenetica from Peninsular Malaysia, and A Comparative Analysis with Other Paedocypris Species.</title>
        <authorList>
            <person name="Hussin J."/>
            <person name="Azmir I.A."/>
            <person name="Esa Y."/>
        </authorList>
    </citation>
    <scope>NUCLEOTIDE SEQUENCE</scope>
</reference>
<feature type="transmembrane region" description="Helical" evidence="16">
    <location>
        <begin position="6"/>
        <end position="26"/>
    </location>
</feature>
<dbReference type="InterPro" id="IPR001750">
    <property type="entry name" value="ND/Mrp_TM"/>
</dbReference>
<evidence type="ECO:0000256" key="13">
    <source>
        <dbReference type="ARBA" id="ARBA00023128"/>
    </source>
</evidence>
<dbReference type="InterPro" id="IPR003945">
    <property type="entry name" value="NU5C-like"/>
</dbReference>
<dbReference type="InterPro" id="IPR010934">
    <property type="entry name" value="NADH_DH_su5_C"/>
</dbReference>
<evidence type="ECO:0000259" key="17">
    <source>
        <dbReference type="Pfam" id="PF00361"/>
    </source>
</evidence>
<protein>
    <recommendedName>
        <fullName evidence="3 16">NADH-ubiquinone oxidoreductase chain 5</fullName>
        <ecNumber evidence="2 16">7.1.1.2</ecNumber>
    </recommendedName>
</protein>
<evidence type="ECO:0000256" key="12">
    <source>
        <dbReference type="ARBA" id="ARBA00023075"/>
    </source>
</evidence>
<comment type="function">
    <text evidence="16">Core subunit of the mitochondrial membrane respiratory chain NADH dehydrogenase (Complex I) which catalyzes electron transfer from NADH through the respiratory chain, using ubiquinone as an electron acceptor. Essential for the catalytic activity and assembly of complex I.</text>
</comment>
<dbReference type="EMBL" id="OK356905">
    <property type="protein sequence ID" value="UFP05617.1"/>
    <property type="molecule type" value="Genomic_DNA"/>
</dbReference>
<keyword evidence="14 16" id="KW-0472">Membrane</keyword>
<keyword evidence="10 16" id="KW-1133">Transmembrane helix</keyword>
<evidence type="ECO:0000313" key="20">
    <source>
        <dbReference type="EMBL" id="UFP05617.1"/>
    </source>
</evidence>
<feature type="transmembrane region" description="Helical" evidence="16">
    <location>
        <begin position="215"/>
        <end position="234"/>
    </location>
</feature>
<evidence type="ECO:0000259" key="19">
    <source>
        <dbReference type="Pfam" id="PF06455"/>
    </source>
</evidence>
<keyword evidence="11 16" id="KW-0520">NAD</keyword>